<evidence type="ECO:0000313" key="1">
    <source>
        <dbReference type="EMBL" id="PKA46022.1"/>
    </source>
</evidence>
<dbReference type="AlphaFoldDB" id="A0A2H9ZRV8"/>
<reference evidence="1 2" key="1">
    <citation type="journal article" date="2017" name="Nature">
        <title>The Apostasia genome and the evolution of orchids.</title>
        <authorList>
            <person name="Zhang G.Q."/>
            <person name="Liu K.W."/>
            <person name="Li Z."/>
            <person name="Lohaus R."/>
            <person name="Hsiao Y.Y."/>
            <person name="Niu S.C."/>
            <person name="Wang J.Y."/>
            <person name="Lin Y.C."/>
            <person name="Xu Q."/>
            <person name="Chen L.J."/>
            <person name="Yoshida K."/>
            <person name="Fujiwara S."/>
            <person name="Wang Z.W."/>
            <person name="Zhang Y.Q."/>
            <person name="Mitsuda N."/>
            <person name="Wang M."/>
            <person name="Liu G.H."/>
            <person name="Pecoraro L."/>
            <person name="Huang H.X."/>
            <person name="Xiao X.J."/>
            <person name="Lin M."/>
            <person name="Wu X.Y."/>
            <person name="Wu W.L."/>
            <person name="Chen Y.Y."/>
            <person name="Chang S.B."/>
            <person name="Sakamoto S."/>
            <person name="Ohme-Takagi M."/>
            <person name="Yagi M."/>
            <person name="Zeng S.J."/>
            <person name="Shen C.Y."/>
            <person name="Yeh C.M."/>
            <person name="Luo Y.B."/>
            <person name="Tsai W.C."/>
            <person name="Van de Peer Y."/>
            <person name="Liu Z.J."/>
        </authorList>
    </citation>
    <scope>NUCLEOTIDE SEQUENCE [LARGE SCALE GENOMIC DNA]</scope>
    <source>
        <strain evidence="2">cv. Shenzhen</strain>
        <tissue evidence="1">Stem</tissue>
    </source>
</reference>
<keyword evidence="2" id="KW-1185">Reference proteome</keyword>
<protein>
    <submittedName>
        <fullName evidence="1">Uncharacterized protein</fullName>
    </submittedName>
</protein>
<organism evidence="1 2">
    <name type="scientific">Apostasia shenzhenica</name>
    <dbReference type="NCBI Taxonomy" id="1088818"/>
    <lineage>
        <taxon>Eukaryota</taxon>
        <taxon>Viridiplantae</taxon>
        <taxon>Streptophyta</taxon>
        <taxon>Embryophyta</taxon>
        <taxon>Tracheophyta</taxon>
        <taxon>Spermatophyta</taxon>
        <taxon>Magnoliopsida</taxon>
        <taxon>Liliopsida</taxon>
        <taxon>Asparagales</taxon>
        <taxon>Orchidaceae</taxon>
        <taxon>Apostasioideae</taxon>
        <taxon>Apostasia</taxon>
    </lineage>
</organism>
<accession>A0A2H9ZRV8</accession>
<evidence type="ECO:0000313" key="2">
    <source>
        <dbReference type="Proteomes" id="UP000236161"/>
    </source>
</evidence>
<sequence length="80" mass="9050">MLKEVHLISSIFTHFQKDSHEEGKSSINVPGVLTRALWPTEPILFSLFAPFALPCSKKINAPISCLFHIPNSKYKVTSYF</sequence>
<dbReference type="Proteomes" id="UP000236161">
    <property type="component" value="Unassembled WGS sequence"/>
</dbReference>
<name>A0A2H9ZRV8_9ASPA</name>
<gene>
    <name evidence="1" type="ORF">AXF42_Ash021563</name>
</gene>
<dbReference type="EMBL" id="KZ454526">
    <property type="protein sequence ID" value="PKA46022.1"/>
    <property type="molecule type" value="Genomic_DNA"/>
</dbReference>
<proteinExistence type="predicted"/>